<comment type="caution">
    <text evidence="1">The sequence shown here is derived from an EMBL/GenBank/DDBJ whole genome shotgun (WGS) entry which is preliminary data.</text>
</comment>
<name>A0ACC2VWX5_9TREE</name>
<keyword evidence="2" id="KW-1185">Reference proteome</keyword>
<proteinExistence type="predicted"/>
<evidence type="ECO:0000313" key="1">
    <source>
        <dbReference type="EMBL" id="KAJ9103291.1"/>
    </source>
</evidence>
<sequence>MARDRLAARKAAGAGGGGGYQEPGLNAPSIPAQSEYQQQAAPSQNQYSQQSYTPVPGMGPGGATGGQQQSAYSQQQQQPVQQSYAQQPAQQGYAQQGYEQQGVPHQYGQQDRYDAGGAVGGNGANGNNVAAGGDFWTELANLVASLNEMQDSISQVRQAHIASLSRLDTTPNSAASRETDELIASTRSLTASNKNAIQKLNKLAKDKAQKQQVQAAKSRFMSLLQEYQTVEKEFRKKVKERGERQYKIVKPDATPEEVKQVLESENPQIFSQALLSSNRYGDARGALREIQERNQDIKKIEKTLTELAQMFNEMSMLVEQQDETIATIETQAGQVNNDMEQGLKYTEQAVVKARKARRKKWICLWITIAIIIIAAAIVVGIICGQGKCK</sequence>
<evidence type="ECO:0000313" key="2">
    <source>
        <dbReference type="Proteomes" id="UP001227268"/>
    </source>
</evidence>
<dbReference type="EMBL" id="JASBWT010000007">
    <property type="protein sequence ID" value="KAJ9103291.1"/>
    <property type="molecule type" value="Genomic_DNA"/>
</dbReference>
<organism evidence="1 2">
    <name type="scientific">Naganishia friedmannii</name>
    <dbReference type="NCBI Taxonomy" id="89922"/>
    <lineage>
        <taxon>Eukaryota</taxon>
        <taxon>Fungi</taxon>
        <taxon>Dikarya</taxon>
        <taxon>Basidiomycota</taxon>
        <taxon>Agaricomycotina</taxon>
        <taxon>Tremellomycetes</taxon>
        <taxon>Filobasidiales</taxon>
        <taxon>Filobasidiaceae</taxon>
        <taxon>Naganishia</taxon>
    </lineage>
</organism>
<gene>
    <name evidence="1" type="ORF">QFC21_002714</name>
</gene>
<accession>A0ACC2VWX5</accession>
<dbReference type="Proteomes" id="UP001227268">
    <property type="component" value="Unassembled WGS sequence"/>
</dbReference>
<reference evidence="1" key="1">
    <citation type="submission" date="2023-04" db="EMBL/GenBank/DDBJ databases">
        <title>Draft Genome sequencing of Naganishia species isolated from polar environments using Oxford Nanopore Technology.</title>
        <authorList>
            <person name="Leo P."/>
            <person name="Venkateswaran K."/>
        </authorList>
    </citation>
    <scope>NUCLEOTIDE SEQUENCE</scope>
    <source>
        <strain evidence="1">MNA-CCFEE 5423</strain>
    </source>
</reference>
<protein>
    <submittedName>
        <fullName evidence="1">Uncharacterized protein</fullName>
    </submittedName>
</protein>